<gene>
    <name evidence="2" type="ORF">H6G92_33620</name>
</gene>
<feature type="transmembrane region" description="Helical" evidence="1">
    <location>
        <begin position="64"/>
        <end position="86"/>
    </location>
</feature>
<name>A0ABR8IL52_9NOSO</name>
<comment type="caution">
    <text evidence="2">The sequence shown here is derived from an EMBL/GenBank/DDBJ whole genome shotgun (WGS) entry which is preliminary data.</text>
</comment>
<accession>A0ABR8IL52</accession>
<sequence>MRIGIYFFYTEAMPAPRANAAQFVRSPYSPLGILRQALAQPSLFLINQAVDYATDFLPESERRVAALLVGLLDFLVVVDFLVALAFGCTPIAGGSSLSEGNGSITG</sequence>
<keyword evidence="1" id="KW-0812">Transmembrane</keyword>
<dbReference type="Proteomes" id="UP000643580">
    <property type="component" value="Unassembled WGS sequence"/>
</dbReference>
<dbReference type="EMBL" id="JACJTD010000082">
    <property type="protein sequence ID" value="MBD2651040.1"/>
    <property type="molecule type" value="Genomic_DNA"/>
</dbReference>
<protein>
    <submittedName>
        <fullName evidence="2">Uncharacterized protein</fullName>
    </submittedName>
</protein>
<keyword evidence="1" id="KW-0472">Membrane</keyword>
<organism evidence="2 3">
    <name type="scientific">Nostoc foliaceum FACHB-393</name>
    <dbReference type="NCBI Taxonomy" id="2692915"/>
    <lineage>
        <taxon>Bacteria</taxon>
        <taxon>Bacillati</taxon>
        <taxon>Cyanobacteriota</taxon>
        <taxon>Cyanophyceae</taxon>
        <taxon>Nostocales</taxon>
        <taxon>Nostocaceae</taxon>
        <taxon>Nostoc</taxon>
        <taxon>Nostoc foliaceum</taxon>
    </lineage>
</organism>
<keyword evidence="1" id="KW-1133">Transmembrane helix</keyword>
<evidence type="ECO:0000256" key="1">
    <source>
        <dbReference type="SAM" id="Phobius"/>
    </source>
</evidence>
<keyword evidence="3" id="KW-1185">Reference proteome</keyword>
<proteinExistence type="predicted"/>
<evidence type="ECO:0000313" key="2">
    <source>
        <dbReference type="EMBL" id="MBD2651040.1"/>
    </source>
</evidence>
<evidence type="ECO:0000313" key="3">
    <source>
        <dbReference type="Proteomes" id="UP000643580"/>
    </source>
</evidence>
<reference evidence="2 3" key="1">
    <citation type="journal article" date="2020" name="ISME J.">
        <title>Comparative genomics reveals insights into cyanobacterial evolution and habitat adaptation.</title>
        <authorList>
            <person name="Chen M.Y."/>
            <person name="Teng W.K."/>
            <person name="Zhao L."/>
            <person name="Hu C.X."/>
            <person name="Zhou Y.K."/>
            <person name="Han B.P."/>
            <person name="Song L.R."/>
            <person name="Shu W.S."/>
        </authorList>
    </citation>
    <scope>NUCLEOTIDE SEQUENCE [LARGE SCALE GENOMIC DNA]</scope>
    <source>
        <strain evidence="2 3">FACHB-393</strain>
    </source>
</reference>